<evidence type="ECO:0000313" key="2">
    <source>
        <dbReference type="EMBL" id="KFB02080.1"/>
    </source>
</evidence>
<dbReference type="EMBL" id="JPFK01000002">
    <property type="protein sequence ID" value="KFB02080.1"/>
    <property type="molecule type" value="Genomic_DNA"/>
</dbReference>
<accession>A0A084TMZ4</accession>
<evidence type="ECO:0000256" key="1">
    <source>
        <dbReference type="SAM" id="SignalP"/>
    </source>
</evidence>
<dbReference type="OrthoDB" id="1117657at2"/>
<feature type="chain" id="PRO_5001782845" description="Adhesin domain-containing protein" evidence="1">
    <location>
        <begin position="24"/>
        <end position="361"/>
    </location>
</feature>
<keyword evidence="3" id="KW-1185">Reference proteome</keyword>
<comment type="caution">
    <text evidence="2">The sequence shown here is derived from an EMBL/GenBank/DDBJ whole genome shotgun (WGS) entry which is preliminary data.</text>
</comment>
<dbReference type="Proteomes" id="UP000028521">
    <property type="component" value="Unassembled WGS sequence"/>
</dbReference>
<reference evidence="3" key="2">
    <citation type="submission" date="2014-07" db="EMBL/GenBank/DDBJ databases">
        <title>Genome sequence of Mangrovimonas yunxiaonensis.</title>
        <authorList>
            <person name="Li Y."/>
            <person name="Zheng T."/>
        </authorList>
    </citation>
    <scope>NUCLEOTIDE SEQUENCE [LARGE SCALE GENOMIC DNA]</scope>
    <source>
        <strain evidence="3">LY01</strain>
    </source>
</reference>
<dbReference type="RefSeq" id="WP_036117592.1">
    <property type="nucleotide sequence ID" value="NZ_BMET01000008.1"/>
</dbReference>
<proteinExistence type="predicted"/>
<keyword evidence="1" id="KW-0732">Signal</keyword>
<feature type="signal peptide" evidence="1">
    <location>
        <begin position="1"/>
        <end position="23"/>
    </location>
</feature>
<protein>
    <recommendedName>
        <fullName evidence="4">Adhesin domain-containing protein</fullName>
    </recommendedName>
</protein>
<name>A0A084TMZ4_9FLAO</name>
<evidence type="ECO:0000313" key="3">
    <source>
        <dbReference type="Proteomes" id="UP000028521"/>
    </source>
</evidence>
<reference evidence="2 3" key="1">
    <citation type="journal article" date="2014" name="Genome Announc.">
        <title>Draft Genome Sequence of the Algicidal Bacterium Mangrovimonas yunxiaonensis Strain LY01.</title>
        <authorList>
            <person name="Li Y."/>
            <person name="Zhu H."/>
            <person name="Li C."/>
            <person name="Zhang H."/>
            <person name="Chen Z."/>
            <person name="Zheng W."/>
            <person name="Xu H."/>
            <person name="Zheng T."/>
        </authorList>
    </citation>
    <scope>NUCLEOTIDE SEQUENCE [LARGE SCALE GENOMIC DNA]</scope>
    <source>
        <strain evidence="2 3">LY01</strain>
    </source>
</reference>
<sequence length="361" mass="40622">MKPIKPFKIACIFLLIMPFIAFSAEKYKHDKTKTIKRSFNVNPNAELRIDNSYGNLNITTWNENRIAIEVTITTSGNNEDKVTEKLDAITVAFENTSNLVSAKTIFNKKTSSSWWNWGKKTNVNMQINYLVKMPVTNSVNLKNDYGNIDLDKLQGRAVINCDYGKITTKELMANNNSLNFDYTKGCYFDYINDGSINADYSDFTISKAENITINADYTNATVDVAEKVVYNNDYGTVKIGQVNNVEGDGDYLTLVIGDLYKHADIDADYGSINIKNIAQGANNITIDTDYTGIKIGYDTNWNFNFDFDLSYADLRSDDALQFSLKDKDGSDKTYKGHYGNSNSSNNITIDADYGNLTIKRN</sequence>
<organism evidence="2 3">
    <name type="scientific">Mangrovimonas yunxiaonensis</name>
    <dbReference type="NCBI Taxonomy" id="1197477"/>
    <lineage>
        <taxon>Bacteria</taxon>
        <taxon>Pseudomonadati</taxon>
        <taxon>Bacteroidota</taxon>
        <taxon>Flavobacteriia</taxon>
        <taxon>Flavobacteriales</taxon>
        <taxon>Flavobacteriaceae</taxon>
        <taxon>Mangrovimonas</taxon>
    </lineage>
</organism>
<dbReference type="STRING" id="1197477.IA57_00090"/>
<gene>
    <name evidence="2" type="ORF">IA57_00090</name>
</gene>
<evidence type="ECO:0008006" key="4">
    <source>
        <dbReference type="Google" id="ProtNLM"/>
    </source>
</evidence>
<dbReference type="AlphaFoldDB" id="A0A084TMZ4"/>
<dbReference type="eggNOG" id="COG3595">
    <property type="taxonomic scope" value="Bacteria"/>
</dbReference>